<feature type="domain" description="Rhodanese" evidence="1">
    <location>
        <begin position="39"/>
        <end position="135"/>
    </location>
</feature>
<dbReference type="AlphaFoldDB" id="B4S4L7"/>
<dbReference type="eggNOG" id="COG0607">
    <property type="taxonomic scope" value="Bacteria"/>
</dbReference>
<dbReference type="GO" id="GO:0004792">
    <property type="term" value="F:thiosulfate-cyanide sulfurtransferase activity"/>
    <property type="evidence" value="ECO:0007669"/>
    <property type="project" value="TreeGrafter"/>
</dbReference>
<gene>
    <name evidence="2" type="ordered locus">Paes_1901</name>
</gene>
<name>B4S4L7_PROA2</name>
<proteinExistence type="predicted"/>
<dbReference type="STRING" id="290512.Paes_1901"/>
<dbReference type="PROSITE" id="PS50206">
    <property type="entry name" value="RHODANESE_3"/>
    <property type="match status" value="1"/>
</dbReference>
<dbReference type="SUPFAM" id="SSF52821">
    <property type="entry name" value="Rhodanese/Cell cycle control phosphatase"/>
    <property type="match status" value="1"/>
</dbReference>
<dbReference type="SMART" id="SM00450">
    <property type="entry name" value="RHOD"/>
    <property type="match status" value="1"/>
</dbReference>
<dbReference type="EMBL" id="CP001108">
    <property type="protein sequence ID" value="ACF46913.1"/>
    <property type="molecule type" value="Genomic_DNA"/>
</dbReference>
<organism evidence="2 3">
    <name type="scientific">Prosthecochloris aestuarii (strain DSM 271 / SK 413)</name>
    <dbReference type="NCBI Taxonomy" id="290512"/>
    <lineage>
        <taxon>Bacteria</taxon>
        <taxon>Pseudomonadati</taxon>
        <taxon>Chlorobiota</taxon>
        <taxon>Chlorobiia</taxon>
        <taxon>Chlorobiales</taxon>
        <taxon>Chlorobiaceae</taxon>
        <taxon>Prosthecochloris</taxon>
    </lineage>
</organism>
<dbReference type="Proteomes" id="UP000002725">
    <property type="component" value="Chromosome"/>
</dbReference>
<dbReference type="CDD" id="cd00158">
    <property type="entry name" value="RHOD"/>
    <property type="match status" value="1"/>
</dbReference>
<evidence type="ECO:0000313" key="2">
    <source>
        <dbReference type="EMBL" id="ACF46913.1"/>
    </source>
</evidence>
<evidence type="ECO:0000259" key="1">
    <source>
        <dbReference type="PROSITE" id="PS50206"/>
    </source>
</evidence>
<dbReference type="Pfam" id="PF00581">
    <property type="entry name" value="Rhodanese"/>
    <property type="match status" value="1"/>
</dbReference>
<dbReference type="Gene3D" id="3.40.250.10">
    <property type="entry name" value="Rhodanese-like domain"/>
    <property type="match status" value="1"/>
</dbReference>
<reference evidence="2" key="1">
    <citation type="submission" date="2008-06" db="EMBL/GenBank/DDBJ databases">
        <title>Complete sequence of chromosome of Prosthecochloris aestuarii DSM 271.</title>
        <authorList>
            <consortium name="US DOE Joint Genome Institute"/>
            <person name="Lucas S."/>
            <person name="Copeland A."/>
            <person name="Lapidus A."/>
            <person name="Glavina del Rio T."/>
            <person name="Dalin E."/>
            <person name="Tice H."/>
            <person name="Bruce D."/>
            <person name="Goodwin L."/>
            <person name="Pitluck S."/>
            <person name="Schmutz J."/>
            <person name="Larimer F."/>
            <person name="Land M."/>
            <person name="Hauser L."/>
            <person name="Kyrpides N."/>
            <person name="Anderson I."/>
            <person name="Liu Z."/>
            <person name="Li T."/>
            <person name="Zhao F."/>
            <person name="Overmann J."/>
            <person name="Bryant D.A."/>
            <person name="Richardson P."/>
        </authorList>
    </citation>
    <scope>NUCLEOTIDE SEQUENCE [LARGE SCALE GENOMIC DNA]</scope>
    <source>
        <strain evidence="2">DSM 271</strain>
    </source>
</reference>
<evidence type="ECO:0000313" key="3">
    <source>
        <dbReference type="Proteomes" id="UP000002725"/>
    </source>
</evidence>
<dbReference type="KEGG" id="paa:Paes_1901"/>
<protein>
    <submittedName>
        <fullName evidence="2">Rhodanese domain protein</fullName>
    </submittedName>
</protein>
<dbReference type="HOGENOM" id="CLU_089574_5_1_10"/>
<dbReference type="PANTHER" id="PTHR44086:SF13">
    <property type="entry name" value="THIOSULFATE SULFURTRANSFERASE PSPE"/>
    <property type="match status" value="1"/>
</dbReference>
<dbReference type="InterPro" id="IPR001763">
    <property type="entry name" value="Rhodanese-like_dom"/>
</dbReference>
<keyword evidence="3" id="KW-1185">Reference proteome</keyword>
<dbReference type="PANTHER" id="PTHR44086">
    <property type="entry name" value="THIOSULFATE SULFURTRANSFERASE RDL2, MITOCHONDRIAL-RELATED"/>
    <property type="match status" value="1"/>
</dbReference>
<dbReference type="InterPro" id="IPR036873">
    <property type="entry name" value="Rhodanese-like_dom_sf"/>
</dbReference>
<sequence length="159" mass="18165">MLENFFKPPDPLAFTERMVEHSFSVPNISTAELETLIAQKAPIVLFDVRQQEEYDTSHIQGAIHLDPRISKDDFIAAHKKKCQEKHLVFYCSVGHRSSEMIAKLDECRKQTEASACSNLKGGIFRWYNEGRPVVTGNGVTDAIHEYNALWAMMIKKRKP</sequence>
<dbReference type="RefSeq" id="WP_012506446.1">
    <property type="nucleotide sequence ID" value="NC_011059.1"/>
</dbReference>
<accession>B4S4L7</accession>